<dbReference type="EMBL" id="CENE01000026">
    <property type="protein sequence ID" value="CEQ42462.1"/>
    <property type="molecule type" value="Genomic_DNA"/>
</dbReference>
<evidence type="ECO:0000256" key="2">
    <source>
        <dbReference type="ARBA" id="ARBA00022750"/>
    </source>
</evidence>
<evidence type="ECO:0000256" key="3">
    <source>
        <dbReference type="PIRSR" id="PIRSR601461-1"/>
    </source>
</evidence>
<evidence type="ECO:0000256" key="7">
    <source>
        <dbReference type="SAM" id="SignalP"/>
    </source>
</evidence>
<evidence type="ECO:0000256" key="6">
    <source>
        <dbReference type="SAM" id="MobiDB-lite"/>
    </source>
</evidence>
<keyword evidence="2 5" id="KW-0064">Aspartyl protease</keyword>
<comment type="similarity">
    <text evidence="1 5">Belongs to the peptidase A1 family.</text>
</comment>
<sequence length="632" mass="65048">MTPPSSHHSPPSLSALVVLSAAIVALASAAPSTPSLPSPTPAPTPSTSALSPVLPLAPARLAAPAPASPVHLPLFRRNGHLHNLNKRNPSQQQDAVRAWAVREKGRIADKYGASEARLRKRDQQTELEKRQVVGGVDSVISSRTGFVTAGVGGDTTDSSTSGTSSTATRSSAQTSPTPTEPVGLVKVLNYEADLSYYAPVGIGVPPQYMHCILDTGSADLWIASSACTTTSGCPLSSPLYNSTYSTTRRDMNTTFSVKYGGGSAQGEMFQDYVGFAGYNVSSQAFAEIEDLSGDLIGGEISGLMGLGWQSLAASGATPLWQNLYQASVLPFPGFAVSLTRFNDVANASAIEPGGSVTFGYLNASLYSSEVNYVAMPAGMESYWVVPMEGVAVNGTNVTSWAKPTGDGSDAGGTSTTGNSQLVAIDTGTTLIGGPKAVVSAVYAQVKGAKAATGQYSGYYSYPCDLNVSVALTFGDIAYNMSSADFNLGPFGIDPTTNVSTCLGAFFDLSFGTSSKISWVIGAAFLKNVYSVFRASPPSVGFALLSNGTSPHPFVASNSSDPAHDGNLTAIPGIYGPSGTVSVRTTLVPANTVTTAVEAGMTYGTVKNGAGRRSVQWLGAVAAVVAGAAVALW</sequence>
<dbReference type="GO" id="GO:0006508">
    <property type="term" value="P:proteolysis"/>
    <property type="evidence" value="ECO:0007669"/>
    <property type="project" value="UniProtKB-KW"/>
</dbReference>
<name>A0A0D6EQU2_SPOSA</name>
<dbReference type="PRINTS" id="PR00792">
    <property type="entry name" value="PEPSIN"/>
</dbReference>
<feature type="region of interest" description="Disordered" evidence="6">
    <location>
        <begin position="30"/>
        <end position="51"/>
    </location>
</feature>
<feature type="active site" evidence="3">
    <location>
        <position position="214"/>
    </location>
</feature>
<evidence type="ECO:0000256" key="1">
    <source>
        <dbReference type="ARBA" id="ARBA00007447"/>
    </source>
</evidence>
<evidence type="ECO:0000256" key="4">
    <source>
        <dbReference type="PIRSR" id="PIRSR601461-2"/>
    </source>
</evidence>
<feature type="non-terminal residue" evidence="9">
    <location>
        <position position="1"/>
    </location>
</feature>
<keyword evidence="4" id="KW-1015">Disulfide bond</keyword>
<organism evidence="9 10">
    <name type="scientific">Sporidiobolus salmonicolor</name>
    <name type="common">Yeast-like fungus</name>
    <name type="synonym">Sporobolomyces salmonicolor</name>
    <dbReference type="NCBI Taxonomy" id="5005"/>
    <lineage>
        <taxon>Eukaryota</taxon>
        <taxon>Fungi</taxon>
        <taxon>Dikarya</taxon>
        <taxon>Basidiomycota</taxon>
        <taxon>Pucciniomycotina</taxon>
        <taxon>Microbotryomycetes</taxon>
        <taxon>Sporidiobolales</taxon>
        <taxon>Sporidiobolaceae</taxon>
        <taxon>Sporobolomyces</taxon>
    </lineage>
</organism>
<dbReference type="FunFam" id="2.40.70.10:FF:000008">
    <property type="entry name" value="Cathepsin D"/>
    <property type="match status" value="1"/>
</dbReference>
<evidence type="ECO:0000313" key="10">
    <source>
        <dbReference type="Proteomes" id="UP000243876"/>
    </source>
</evidence>
<keyword evidence="10" id="KW-1185">Reference proteome</keyword>
<feature type="signal peptide" evidence="7">
    <location>
        <begin position="1"/>
        <end position="29"/>
    </location>
</feature>
<gene>
    <name evidence="9" type="primary">SPOSA6832_04258</name>
</gene>
<dbReference type="PANTHER" id="PTHR47966:SF6">
    <property type="entry name" value="PEPTIDASE A1 DOMAIN-CONTAINING PROTEIN"/>
    <property type="match status" value="1"/>
</dbReference>
<keyword evidence="5" id="KW-0378">Hydrolase</keyword>
<reference evidence="10" key="1">
    <citation type="submission" date="2015-02" db="EMBL/GenBank/DDBJ databases">
        <authorList>
            <person name="Gon?alves P."/>
        </authorList>
    </citation>
    <scope>NUCLEOTIDE SEQUENCE [LARGE SCALE GENOMIC DNA]</scope>
</reference>
<dbReference type="SUPFAM" id="SSF50630">
    <property type="entry name" value="Acid proteases"/>
    <property type="match status" value="1"/>
</dbReference>
<evidence type="ECO:0000313" key="9">
    <source>
        <dbReference type="EMBL" id="CEQ42462.1"/>
    </source>
</evidence>
<dbReference type="Proteomes" id="UP000243876">
    <property type="component" value="Unassembled WGS sequence"/>
</dbReference>
<dbReference type="InterPro" id="IPR033121">
    <property type="entry name" value="PEPTIDASE_A1"/>
</dbReference>
<dbReference type="Pfam" id="PF00026">
    <property type="entry name" value="Asp"/>
    <property type="match status" value="1"/>
</dbReference>
<dbReference type="OrthoDB" id="771136at2759"/>
<proteinExistence type="inferred from homology"/>
<accession>A0A0D6EQU2</accession>
<evidence type="ECO:0000259" key="8">
    <source>
        <dbReference type="PROSITE" id="PS51767"/>
    </source>
</evidence>
<keyword evidence="7" id="KW-0732">Signal</keyword>
<feature type="compositionally biased region" description="Low complexity" evidence="6">
    <location>
        <begin position="149"/>
        <end position="177"/>
    </location>
</feature>
<feature type="disulfide bond" evidence="4">
    <location>
        <begin position="227"/>
        <end position="233"/>
    </location>
</feature>
<dbReference type="InterPro" id="IPR001461">
    <property type="entry name" value="Aspartic_peptidase_A1"/>
</dbReference>
<evidence type="ECO:0000256" key="5">
    <source>
        <dbReference type="RuleBase" id="RU000454"/>
    </source>
</evidence>
<feature type="chain" id="PRO_5002303369" evidence="7">
    <location>
        <begin position="30"/>
        <end position="632"/>
    </location>
</feature>
<feature type="compositionally biased region" description="Pro residues" evidence="6">
    <location>
        <begin position="34"/>
        <end position="44"/>
    </location>
</feature>
<dbReference type="AlphaFoldDB" id="A0A0D6EQU2"/>
<dbReference type="InterPro" id="IPR021109">
    <property type="entry name" value="Peptidase_aspartic_dom_sf"/>
</dbReference>
<dbReference type="InterPro" id="IPR001969">
    <property type="entry name" value="Aspartic_peptidase_AS"/>
</dbReference>
<dbReference type="PANTHER" id="PTHR47966">
    <property type="entry name" value="BETA-SITE APP-CLEAVING ENZYME, ISOFORM A-RELATED"/>
    <property type="match status" value="1"/>
</dbReference>
<feature type="region of interest" description="Disordered" evidence="6">
    <location>
        <begin position="149"/>
        <end position="180"/>
    </location>
</feature>
<dbReference type="PROSITE" id="PS00141">
    <property type="entry name" value="ASP_PROTEASE"/>
    <property type="match status" value="1"/>
</dbReference>
<keyword evidence="5" id="KW-0645">Protease</keyword>
<dbReference type="GO" id="GO:0004190">
    <property type="term" value="F:aspartic-type endopeptidase activity"/>
    <property type="evidence" value="ECO:0007669"/>
    <property type="project" value="UniProtKB-KW"/>
</dbReference>
<dbReference type="PROSITE" id="PS51767">
    <property type="entry name" value="PEPTIDASE_A1"/>
    <property type="match status" value="1"/>
</dbReference>
<feature type="domain" description="Peptidase A1" evidence="8">
    <location>
        <begin position="196"/>
        <end position="542"/>
    </location>
</feature>
<dbReference type="Gene3D" id="2.40.70.10">
    <property type="entry name" value="Acid Proteases"/>
    <property type="match status" value="2"/>
</dbReference>
<protein>
    <submittedName>
        <fullName evidence="9">SPOSA6832_04258-mRNA-1:cds</fullName>
    </submittedName>
</protein>
<dbReference type="InterPro" id="IPR034164">
    <property type="entry name" value="Pepsin-like_dom"/>
</dbReference>
<dbReference type="CDD" id="cd05471">
    <property type="entry name" value="pepsin_like"/>
    <property type="match status" value="1"/>
</dbReference>
<feature type="active site" evidence="3">
    <location>
        <position position="425"/>
    </location>
</feature>